<evidence type="ECO:0000256" key="1">
    <source>
        <dbReference type="ARBA" id="ARBA00023157"/>
    </source>
</evidence>
<name>A0AAV2PYH7_MEGNR</name>
<dbReference type="InterPro" id="IPR020837">
    <property type="entry name" value="Fibrinogen_CS"/>
</dbReference>
<dbReference type="PROSITE" id="PS00514">
    <property type="entry name" value="FIBRINOGEN_C_1"/>
    <property type="match status" value="1"/>
</dbReference>
<keyword evidence="2" id="KW-0732">Signal</keyword>
<dbReference type="PROSITE" id="PS51406">
    <property type="entry name" value="FIBRINOGEN_C_2"/>
    <property type="match status" value="1"/>
</dbReference>
<dbReference type="EMBL" id="CAXKWB010002333">
    <property type="protein sequence ID" value="CAL4066640.1"/>
    <property type="molecule type" value="Genomic_DNA"/>
</dbReference>
<dbReference type="InterPro" id="IPR050373">
    <property type="entry name" value="Fibrinogen_C-term_domain"/>
</dbReference>
<dbReference type="InterPro" id="IPR036056">
    <property type="entry name" value="Fibrinogen-like_C"/>
</dbReference>
<evidence type="ECO:0000313" key="5">
    <source>
        <dbReference type="Proteomes" id="UP001497623"/>
    </source>
</evidence>
<feature type="domain" description="Fibrinogen C-terminal" evidence="3">
    <location>
        <begin position="90"/>
        <end position="315"/>
    </location>
</feature>
<reference evidence="4 5" key="1">
    <citation type="submission" date="2024-05" db="EMBL/GenBank/DDBJ databases">
        <authorList>
            <person name="Wallberg A."/>
        </authorList>
    </citation>
    <scope>NUCLEOTIDE SEQUENCE [LARGE SCALE GENOMIC DNA]</scope>
</reference>
<dbReference type="CDD" id="cd00087">
    <property type="entry name" value="FReD"/>
    <property type="match status" value="1"/>
</dbReference>
<feature type="signal peptide" evidence="2">
    <location>
        <begin position="1"/>
        <end position="22"/>
    </location>
</feature>
<evidence type="ECO:0000259" key="3">
    <source>
        <dbReference type="PROSITE" id="PS51406"/>
    </source>
</evidence>
<keyword evidence="1" id="KW-1015">Disulfide bond</keyword>
<dbReference type="Proteomes" id="UP001497623">
    <property type="component" value="Unassembled WGS sequence"/>
</dbReference>
<feature type="chain" id="PRO_5043483581" description="Fibrinogen C-terminal domain-containing protein" evidence="2">
    <location>
        <begin position="23"/>
        <end position="316"/>
    </location>
</feature>
<dbReference type="InterPro" id="IPR002181">
    <property type="entry name" value="Fibrinogen_a/b/g_C_dom"/>
</dbReference>
<dbReference type="InterPro" id="IPR014716">
    <property type="entry name" value="Fibrinogen_a/b/g_C_1"/>
</dbReference>
<dbReference type="Pfam" id="PF00147">
    <property type="entry name" value="Fibrinogen_C"/>
    <property type="match status" value="1"/>
</dbReference>
<comment type="caution">
    <text evidence="4">The sequence shown here is derived from an EMBL/GenBank/DDBJ whole genome shotgun (WGS) entry which is preliminary data.</text>
</comment>
<dbReference type="Gene3D" id="3.90.215.10">
    <property type="entry name" value="Gamma Fibrinogen, chain A, domain 1"/>
    <property type="match status" value="1"/>
</dbReference>
<evidence type="ECO:0000313" key="4">
    <source>
        <dbReference type="EMBL" id="CAL4066640.1"/>
    </source>
</evidence>
<keyword evidence="5" id="KW-1185">Reference proteome</keyword>
<dbReference type="SUPFAM" id="SSF56496">
    <property type="entry name" value="Fibrinogen C-terminal domain-like"/>
    <property type="match status" value="1"/>
</dbReference>
<dbReference type="PANTHER" id="PTHR19143">
    <property type="entry name" value="FIBRINOGEN/TENASCIN/ANGIOPOEITIN"/>
    <property type="match status" value="1"/>
</dbReference>
<accession>A0AAV2PYH7</accession>
<organism evidence="4 5">
    <name type="scientific">Meganyctiphanes norvegica</name>
    <name type="common">Northern krill</name>
    <name type="synonym">Thysanopoda norvegica</name>
    <dbReference type="NCBI Taxonomy" id="48144"/>
    <lineage>
        <taxon>Eukaryota</taxon>
        <taxon>Metazoa</taxon>
        <taxon>Ecdysozoa</taxon>
        <taxon>Arthropoda</taxon>
        <taxon>Crustacea</taxon>
        <taxon>Multicrustacea</taxon>
        <taxon>Malacostraca</taxon>
        <taxon>Eumalacostraca</taxon>
        <taxon>Eucarida</taxon>
        <taxon>Euphausiacea</taxon>
        <taxon>Euphausiidae</taxon>
        <taxon>Meganyctiphanes</taxon>
    </lineage>
</organism>
<sequence length="316" mass="35758">MLTLLLLVCCCSNMIVNNSVYAEDLNEQMENFKTEMLTVISQLSGKIDNVNSKVYTMQQEITNMKLLYGSNIDHVDQRLSLKLESIEGVVQDLKPHRNCADLYNQGKTISGPAMIAPYWPNSCSNCVSVLCDQDSDGGRWTIIQKRQVVETRENFNRGYQEYAQSFGNMIGGEYWMGLALLHILSQQGNQELHIELEDWDGNKRWAKYSTFSVGPPEDYYRLKVTGYSGDAGDAMGLSNGQAFSTHDRDNDVAPFNCAELNKGGGWWYKQCADAQLNGEPNNATDTPWSQGIMWYQWRGDQYSLKGVTMKIRPTTE</sequence>
<dbReference type="SMART" id="SM00186">
    <property type="entry name" value="FBG"/>
    <property type="match status" value="1"/>
</dbReference>
<dbReference type="AlphaFoldDB" id="A0AAV2PYH7"/>
<protein>
    <recommendedName>
        <fullName evidence="3">Fibrinogen C-terminal domain-containing protein</fullName>
    </recommendedName>
</protein>
<dbReference type="GO" id="GO:0005615">
    <property type="term" value="C:extracellular space"/>
    <property type="evidence" value="ECO:0007669"/>
    <property type="project" value="TreeGrafter"/>
</dbReference>
<proteinExistence type="predicted"/>
<evidence type="ECO:0000256" key="2">
    <source>
        <dbReference type="SAM" id="SignalP"/>
    </source>
</evidence>
<gene>
    <name evidence="4" type="ORF">MNOR_LOCUS5887</name>
</gene>